<sequence>MQKLLELQLKLFENVNSQLVTFTQRKDKQLSVSLAADMDNEALDGNISASPATPENRSDLPGPPHSPTSLWKPPFLFFWHSATHVFLFISQTRQATVPTALMFVRHSFNIIATKHTLGLCILHCSNSASLGITCY</sequence>
<proteinExistence type="predicted"/>
<keyword evidence="3" id="KW-1185">Reference proteome</keyword>
<gene>
    <name evidence="2" type="ORF">OUZ56_018966</name>
</gene>
<accession>A0ABQ9ZA96</accession>
<evidence type="ECO:0000256" key="1">
    <source>
        <dbReference type="SAM" id="MobiDB-lite"/>
    </source>
</evidence>
<feature type="region of interest" description="Disordered" evidence="1">
    <location>
        <begin position="44"/>
        <end position="66"/>
    </location>
</feature>
<name>A0ABQ9ZA96_9CRUS</name>
<evidence type="ECO:0000313" key="2">
    <source>
        <dbReference type="EMBL" id="KAK4009818.1"/>
    </source>
</evidence>
<protein>
    <submittedName>
        <fullName evidence="2">Uncharacterized protein</fullName>
    </submittedName>
</protein>
<evidence type="ECO:0000313" key="3">
    <source>
        <dbReference type="Proteomes" id="UP001234178"/>
    </source>
</evidence>
<comment type="caution">
    <text evidence="2">The sequence shown here is derived from an EMBL/GenBank/DDBJ whole genome shotgun (WGS) entry which is preliminary data.</text>
</comment>
<organism evidence="2 3">
    <name type="scientific">Daphnia magna</name>
    <dbReference type="NCBI Taxonomy" id="35525"/>
    <lineage>
        <taxon>Eukaryota</taxon>
        <taxon>Metazoa</taxon>
        <taxon>Ecdysozoa</taxon>
        <taxon>Arthropoda</taxon>
        <taxon>Crustacea</taxon>
        <taxon>Branchiopoda</taxon>
        <taxon>Diplostraca</taxon>
        <taxon>Cladocera</taxon>
        <taxon>Anomopoda</taxon>
        <taxon>Daphniidae</taxon>
        <taxon>Daphnia</taxon>
    </lineage>
</organism>
<dbReference type="EMBL" id="JAOYFB010000003">
    <property type="protein sequence ID" value="KAK4009818.1"/>
    <property type="molecule type" value="Genomic_DNA"/>
</dbReference>
<reference evidence="2 3" key="1">
    <citation type="journal article" date="2023" name="Nucleic Acids Res.">
        <title>The hologenome of Daphnia magna reveals possible DNA methylation and microbiome-mediated evolution of the host genome.</title>
        <authorList>
            <person name="Chaturvedi A."/>
            <person name="Li X."/>
            <person name="Dhandapani V."/>
            <person name="Marshall H."/>
            <person name="Kissane S."/>
            <person name="Cuenca-Cambronero M."/>
            <person name="Asole G."/>
            <person name="Calvet F."/>
            <person name="Ruiz-Romero M."/>
            <person name="Marangio P."/>
            <person name="Guigo R."/>
            <person name="Rago D."/>
            <person name="Mirbahai L."/>
            <person name="Eastwood N."/>
            <person name="Colbourne J.K."/>
            <person name="Zhou J."/>
            <person name="Mallon E."/>
            <person name="Orsini L."/>
        </authorList>
    </citation>
    <scope>NUCLEOTIDE SEQUENCE [LARGE SCALE GENOMIC DNA]</scope>
    <source>
        <strain evidence="2">LRV0_1</strain>
    </source>
</reference>
<dbReference type="Proteomes" id="UP001234178">
    <property type="component" value="Unassembled WGS sequence"/>
</dbReference>